<evidence type="ECO:0000313" key="1">
    <source>
        <dbReference type="EMBL" id="TGY78315.1"/>
    </source>
</evidence>
<name>A0AC61RJV4_9BACT</name>
<proteinExistence type="predicted"/>
<reference evidence="1" key="1">
    <citation type="submission" date="2019-04" db="EMBL/GenBank/DDBJ databases">
        <title>Microbes associate with the intestines of laboratory mice.</title>
        <authorList>
            <person name="Navarre W."/>
            <person name="Wong E."/>
            <person name="Huang K."/>
            <person name="Tropini C."/>
            <person name="Ng K."/>
            <person name="Yu B."/>
        </authorList>
    </citation>
    <scope>NUCLEOTIDE SEQUENCE</scope>
    <source>
        <strain evidence="1">NM04_E33</strain>
    </source>
</reference>
<keyword evidence="2" id="KW-1185">Reference proteome</keyword>
<evidence type="ECO:0000313" key="2">
    <source>
        <dbReference type="Proteomes" id="UP000306319"/>
    </source>
</evidence>
<dbReference type="EMBL" id="SRYB01000014">
    <property type="protein sequence ID" value="TGY78315.1"/>
    <property type="molecule type" value="Genomic_DNA"/>
</dbReference>
<organism evidence="1 2">
    <name type="scientific">Lepagella muris</name>
    <dbReference type="NCBI Taxonomy" id="3032870"/>
    <lineage>
        <taxon>Bacteria</taxon>
        <taxon>Pseudomonadati</taxon>
        <taxon>Bacteroidota</taxon>
        <taxon>Bacteroidia</taxon>
        <taxon>Bacteroidales</taxon>
        <taxon>Muribaculaceae</taxon>
        <taxon>Lepagella</taxon>
    </lineage>
</organism>
<protein>
    <submittedName>
        <fullName evidence="1">Uncharacterized protein</fullName>
    </submittedName>
</protein>
<comment type="caution">
    <text evidence="1">The sequence shown here is derived from an EMBL/GenBank/DDBJ whole genome shotgun (WGS) entry which is preliminary data.</text>
</comment>
<sequence>MKRTFSLISAGVMMAIAVSSCCGTKTDGSTDSCTKTCDSTECNPTARCATPEEIAAIRIPLDMYVNAAMQGDSKVAEPAFAKGATISHAENDTLICAPIKELFAYYDVTGKQPASYEIADISVAEDVAMVRIESKFGDAEYSDMFTLVKDGSDWKIVAKAFHVK</sequence>
<gene>
    <name evidence="1" type="ORF">E5331_10555</name>
</gene>
<accession>A0AC61RJV4</accession>
<dbReference type="Proteomes" id="UP000306319">
    <property type="component" value="Unassembled WGS sequence"/>
</dbReference>